<evidence type="ECO:0000256" key="1">
    <source>
        <dbReference type="SAM" id="MobiDB-lite"/>
    </source>
</evidence>
<feature type="region of interest" description="Disordered" evidence="1">
    <location>
        <begin position="108"/>
        <end position="153"/>
    </location>
</feature>
<evidence type="ECO:0000313" key="2">
    <source>
        <dbReference type="EMBL" id="CAK8685055.1"/>
    </source>
</evidence>
<accession>A0ABP0FZP8</accession>
<organism evidence="2 3">
    <name type="scientific">Clavelina lepadiformis</name>
    <name type="common">Light-bulb sea squirt</name>
    <name type="synonym">Ascidia lepadiformis</name>
    <dbReference type="NCBI Taxonomy" id="159417"/>
    <lineage>
        <taxon>Eukaryota</taxon>
        <taxon>Metazoa</taxon>
        <taxon>Chordata</taxon>
        <taxon>Tunicata</taxon>
        <taxon>Ascidiacea</taxon>
        <taxon>Aplousobranchia</taxon>
        <taxon>Clavelinidae</taxon>
        <taxon>Clavelina</taxon>
    </lineage>
</organism>
<proteinExistence type="predicted"/>
<protein>
    <submittedName>
        <fullName evidence="2">Uncharacterized protein</fullName>
    </submittedName>
</protein>
<feature type="compositionally biased region" description="Polar residues" evidence="1">
    <location>
        <begin position="114"/>
        <end position="125"/>
    </location>
</feature>
<gene>
    <name evidence="2" type="ORF">CVLEPA_LOCUS16214</name>
</gene>
<comment type="caution">
    <text evidence="2">The sequence shown here is derived from an EMBL/GenBank/DDBJ whole genome shotgun (WGS) entry which is preliminary data.</text>
</comment>
<dbReference type="Proteomes" id="UP001642483">
    <property type="component" value="Unassembled WGS sequence"/>
</dbReference>
<keyword evidence="3" id="KW-1185">Reference proteome</keyword>
<dbReference type="EMBL" id="CAWYQH010000098">
    <property type="protein sequence ID" value="CAK8685055.1"/>
    <property type="molecule type" value="Genomic_DNA"/>
</dbReference>
<sequence>MWVDEPASPPTTIILYPVPLDIPDEEIVYLVRSQRWGILRRFKFCSHKAFPQFHREYLQIDQLNEDLLPRQITINSQPVSVTLPGSPILKCAYCRSYRHRIQNCNKIKTHLPPRNNQPSLQTQRGVNGIHRSRTSTKTHHQPPRKDPPMTGLSAAPVSDTNIAYHQKFKQFSQNEKIFHPWKKIYNQLPLCTPHQPNSKPIPTAHQNPQSNYQYHLQILMVSKNVRTPSKKQNDLPHQSRRIQATFLYKMKRIASDNNKDSFFVKWAIHNIGTKLMKIYPNLFSNTVKHRPNPNKTWEKTLLSYNEICNNNNFQLEDSTPKLLYLLLLQKYQSPSLIHNQNREIIYWKNINLKQFSTWTPTLQLRCHSYLIAHQGFLWGSFDKKRDYLLLPNKKSGKPTANYASLVKMISTTNFSSARSPERSSHMCNLIYNFGFLQALL</sequence>
<feature type="compositionally biased region" description="Basic residues" evidence="1">
    <location>
        <begin position="130"/>
        <end position="142"/>
    </location>
</feature>
<name>A0ABP0FZP8_CLALP</name>
<reference evidence="2 3" key="1">
    <citation type="submission" date="2024-02" db="EMBL/GenBank/DDBJ databases">
        <authorList>
            <person name="Daric V."/>
            <person name="Darras S."/>
        </authorList>
    </citation>
    <scope>NUCLEOTIDE SEQUENCE [LARGE SCALE GENOMIC DNA]</scope>
</reference>
<evidence type="ECO:0000313" key="3">
    <source>
        <dbReference type="Proteomes" id="UP001642483"/>
    </source>
</evidence>